<dbReference type="EMBL" id="CP001843">
    <property type="protein sequence ID" value="AEF84404.1"/>
    <property type="molecule type" value="Genomic_DNA"/>
</dbReference>
<reference evidence="3" key="1">
    <citation type="submission" date="2009-12" db="EMBL/GenBank/DDBJ databases">
        <title>Complete sequence of Treponema primitia strain ZAS-2.</title>
        <authorList>
            <person name="Tetu S.G."/>
            <person name="Matson E."/>
            <person name="Ren Q."/>
            <person name="Seshadri R."/>
            <person name="Elbourne L."/>
            <person name="Hassan K.A."/>
            <person name="Durkin A."/>
            <person name="Radune D."/>
            <person name="Mohamoud Y."/>
            <person name="Shay R."/>
            <person name="Jin S."/>
            <person name="Zhang X."/>
            <person name="Lucey K."/>
            <person name="Ballor N.R."/>
            <person name="Ottesen E."/>
            <person name="Rosenthal R."/>
            <person name="Allen A."/>
            <person name="Leadbetter J.R."/>
            <person name="Paulsen I.T."/>
        </authorList>
    </citation>
    <scope>NUCLEOTIDE SEQUENCE [LARGE SCALE GENOMIC DNA]</scope>
    <source>
        <strain evidence="3">ATCC BAA-887 / DSM 12427 / ZAS-2</strain>
    </source>
</reference>
<evidence type="ECO:0000313" key="2">
    <source>
        <dbReference type="EMBL" id="AEF84404.1"/>
    </source>
</evidence>
<dbReference type="Proteomes" id="UP000009223">
    <property type="component" value="Chromosome"/>
</dbReference>
<dbReference type="AlphaFoldDB" id="F5YIM7"/>
<keyword evidence="3" id="KW-1185">Reference proteome</keyword>
<dbReference type="HOGENOM" id="CLU_2811206_0_0_12"/>
<feature type="region of interest" description="Disordered" evidence="1">
    <location>
        <begin position="37"/>
        <end position="67"/>
    </location>
</feature>
<accession>F5YIM7</accession>
<proteinExistence type="predicted"/>
<dbReference type="STRING" id="545694.TREPR_0870"/>
<sequence length="67" mass="7157">MDRIETLDDGTPITDAVADVLVADVYAALDRGAYRAIPNPHSQRSAKPRKLDPQARAALQAALDAAE</sequence>
<dbReference type="KEGG" id="tpi:TREPR_0870"/>
<evidence type="ECO:0000313" key="3">
    <source>
        <dbReference type="Proteomes" id="UP000009223"/>
    </source>
</evidence>
<name>F5YIM7_TREPZ</name>
<organism evidence="2 3">
    <name type="scientific">Treponema primitia (strain ATCC BAA-887 / DSM 12427 / ZAS-2)</name>
    <dbReference type="NCBI Taxonomy" id="545694"/>
    <lineage>
        <taxon>Bacteria</taxon>
        <taxon>Pseudomonadati</taxon>
        <taxon>Spirochaetota</taxon>
        <taxon>Spirochaetia</taxon>
        <taxon>Spirochaetales</taxon>
        <taxon>Treponemataceae</taxon>
        <taxon>Treponema</taxon>
    </lineage>
</organism>
<reference evidence="2 3" key="2">
    <citation type="journal article" date="2011" name="ISME J.">
        <title>RNA-seq reveals cooperative metabolic interactions between two termite-gut spirochete species in co-culture.</title>
        <authorList>
            <person name="Rosenthal A.Z."/>
            <person name="Matson E.G."/>
            <person name="Eldar A."/>
            <person name="Leadbetter J.R."/>
        </authorList>
    </citation>
    <scope>NUCLEOTIDE SEQUENCE [LARGE SCALE GENOMIC DNA]</scope>
    <source>
        <strain evidence="3">ATCC BAA-887 / DSM 12427 / ZAS-2</strain>
    </source>
</reference>
<feature type="compositionally biased region" description="Low complexity" evidence="1">
    <location>
        <begin position="54"/>
        <end position="67"/>
    </location>
</feature>
<evidence type="ECO:0000256" key="1">
    <source>
        <dbReference type="SAM" id="MobiDB-lite"/>
    </source>
</evidence>
<protein>
    <submittedName>
        <fullName evidence="2">Uncharacterized protein</fullName>
    </submittedName>
</protein>
<gene>
    <name evidence="2" type="ordered locus">TREPR_0870</name>
</gene>